<dbReference type="AlphaFoldDB" id="A0A1V5ZRQ9"/>
<dbReference type="Proteomes" id="UP000485621">
    <property type="component" value="Unassembled WGS sequence"/>
</dbReference>
<gene>
    <name evidence="2" type="ORF">BWY04_00184</name>
</gene>
<organism evidence="2">
    <name type="scientific">candidate division CPR1 bacterium ADurb.Bin160</name>
    <dbReference type="NCBI Taxonomy" id="1852826"/>
    <lineage>
        <taxon>Bacteria</taxon>
        <taxon>candidate division CPR1</taxon>
    </lineage>
</organism>
<sequence>MISCVFSSEQLHLAMYKNLINSLSVHLLHHSAILLATLIALFCNCSLSQKSLCILGLSFIKKYIFLANFIELFQTFKSSTFHILVIVPNKIFSIIDYRLMIID</sequence>
<evidence type="ECO:0000313" key="2">
    <source>
        <dbReference type="EMBL" id="OQB42484.1"/>
    </source>
</evidence>
<protein>
    <submittedName>
        <fullName evidence="2">Uncharacterized protein</fullName>
    </submittedName>
</protein>
<feature type="transmembrane region" description="Helical" evidence="1">
    <location>
        <begin position="27"/>
        <end position="47"/>
    </location>
</feature>
<dbReference type="EMBL" id="MWDB01000002">
    <property type="protein sequence ID" value="OQB42484.1"/>
    <property type="molecule type" value="Genomic_DNA"/>
</dbReference>
<accession>A0A1V5ZRQ9</accession>
<proteinExistence type="predicted"/>
<keyword evidence="1" id="KW-1133">Transmembrane helix</keyword>
<keyword evidence="1" id="KW-0812">Transmembrane</keyword>
<keyword evidence="1" id="KW-0472">Membrane</keyword>
<reference evidence="2" key="1">
    <citation type="submission" date="2017-02" db="EMBL/GenBank/DDBJ databases">
        <title>Delving into the versatile metabolic prowess of the omnipresent phylum Bacteroidetes.</title>
        <authorList>
            <person name="Nobu M.K."/>
            <person name="Mei R."/>
            <person name="Narihiro T."/>
            <person name="Kuroda K."/>
            <person name="Liu W.-T."/>
        </authorList>
    </citation>
    <scope>NUCLEOTIDE SEQUENCE</scope>
    <source>
        <strain evidence="2">ADurb.Bin160</strain>
    </source>
</reference>
<comment type="caution">
    <text evidence="2">The sequence shown here is derived from an EMBL/GenBank/DDBJ whole genome shotgun (WGS) entry which is preliminary data.</text>
</comment>
<evidence type="ECO:0000256" key="1">
    <source>
        <dbReference type="SAM" id="Phobius"/>
    </source>
</evidence>
<name>A0A1V5ZRQ9_9BACT</name>